<name>A0A0F9SK97_9ZZZZ</name>
<organism evidence="1">
    <name type="scientific">marine sediment metagenome</name>
    <dbReference type="NCBI Taxonomy" id="412755"/>
    <lineage>
        <taxon>unclassified sequences</taxon>
        <taxon>metagenomes</taxon>
        <taxon>ecological metagenomes</taxon>
    </lineage>
</organism>
<proteinExistence type="predicted"/>
<protein>
    <submittedName>
        <fullName evidence="1">Uncharacterized protein</fullName>
    </submittedName>
</protein>
<dbReference type="AlphaFoldDB" id="A0A0F9SK97"/>
<sequence length="299" mass="33512">MKKKFNLFGLLCVVAVFLVVAMTVATPAQAVNKTITTIISNVSSSPVVGQAGWDDFVPEISSDTDHQILRVEISVNRQEIQQVITLYDNATSTTALTKLWETELSTGNVVMPYVIPFTDRFPLYATDGVLIRKSNVLGNVRATIRKIVIQYTGGKLRCPTLPIPLQLKIGVYYKMKKIKILLCVTLMFVSVPVVTPAVNDHIYNISVNTTTAKVIPERPGRRYFNPINESNDYLVRVATYNFVQADITNGVTKGKPVPKKFGFWEDEYNIRKSTWYVLLSSENAQGTNITADVNIHERY</sequence>
<dbReference type="EMBL" id="LAZR01001902">
    <property type="protein sequence ID" value="KKN37321.1"/>
    <property type="molecule type" value="Genomic_DNA"/>
</dbReference>
<comment type="caution">
    <text evidence="1">The sequence shown here is derived from an EMBL/GenBank/DDBJ whole genome shotgun (WGS) entry which is preliminary data.</text>
</comment>
<evidence type="ECO:0000313" key="1">
    <source>
        <dbReference type="EMBL" id="KKN37321.1"/>
    </source>
</evidence>
<accession>A0A0F9SK97</accession>
<reference evidence="1" key="1">
    <citation type="journal article" date="2015" name="Nature">
        <title>Complex archaea that bridge the gap between prokaryotes and eukaryotes.</title>
        <authorList>
            <person name="Spang A."/>
            <person name="Saw J.H."/>
            <person name="Jorgensen S.L."/>
            <person name="Zaremba-Niedzwiedzka K."/>
            <person name="Martijn J."/>
            <person name="Lind A.E."/>
            <person name="van Eijk R."/>
            <person name="Schleper C."/>
            <person name="Guy L."/>
            <person name="Ettema T.J."/>
        </authorList>
    </citation>
    <scope>NUCLEOTIDE SEQUENCE</scope>
</reference>
<gene>
    <name evidence="1" type="ORF">LCGC14_0764640</name>
</gene>